<sequence>MTLLRRLSLCLLALALLPGAPVQARLAMAASTAPQAAPAGALADAQTGGCHGAEVAPASEAARTHHRDTAPGAGHPADCCGDTTAGHGCETACPCPSSITALPPAPQALPAAAHDRRWNTAGHIGRAGPADGPPKRPPIG</sequence>
<dbReference type="EMBL" id="CP011144">
    <property type="protein sequence ID" value="AKC86877.1"/>
    <property type="molecule type" value="Genomic_DNA"/>
</dbReference>
<dbReference type="Proteomes" id="UP000033067">
    <property type="component" value="Chromosome"/>
</dbReference>
<keyword evidence="2" id="KW-0732">Signal</keyword>
<feature type="chain" id="PRO_5002416205" description="CopL family metal-binding regulatory protein" evidence="2">
    <location>
        <begin position="25"/>
        <end position="140"/>
    </location>
</feature>
<dbReference type="AlphaFoldDB" id="A0A0E3Z1Y7"/>
<feature type="signal peptide" evidence="2">
    <location>
        <begin position="1"/>
        <end position="24"/>
    </location>
</feature>
<keyword evidence="4" id="KW-1185">Reference proteome</keyword>
<reference evidence="3 4" key="1">
    <citation type="journal article" date="2015" name="Genome Announc.">
        <title>Complete Genome Sequence of Pseudoxanthomonas suwonensis Strain J1, a Cellulose-Degrading Bacterium Isolated from Leaf- and Wood-Enriched Soil.</title>
        <authorList>
            <person name="Hou L."/>
            <person name="Jiang J."/>
            <person name="Xu Z."/>
            <person name="Zhou Y."/>
            <person name="Leung F.C."/>
        </authorList>
    </citation>
    <scope>NUCLEOTIDE SEQUENCE [LARGE SCALE GENOMIC DNA]</scope>
    <source>
        <strain evidence="3 4">J1</strain>
    </source>
</reference>
<dbReference type="PATRIC" id="fig|314722.6.peg.1939"/>
<feature type="region of interest" description="Disordered" evidence="1">
    <location>
        <begin position="43"/>
        <end position="77"/>
    </location>
</feature>
<name>A0A0E3Z1Y7_9GAMM</name>
<accession>A0A0E3Z1Y7</accession>
<organism evidence="3 4">
    <name type="scientific">Pseudoxanthomonas suwonensis</name>
    <dbReference type="NCBI Taxonomy" id="314722"/>
    <lineage>
        <taxon>Bacteria</taxon>
        <taxon>Pseudomonadati</taxon>
        <taxon>Pseudomonadota</taxon>
        <taxon>Gammaproteobacteria</taxon>
        <taxon>Lysobacterales</taxon>
        <taxon>Lysobacteraceae</taxon>
        <taxon>Pseudoxanthomonas</taxon>
    </lineage>
</organism>
<protein>
    <recommendedName>
        <fullName evidence="5">CopL family metal-binding regulatory protein</fullName>
    </recommendedName>
</protein>
<evidence type="ECO:0000256" key="1">
    <source>
        <dbReference type="SAM" id="MobiDB-lite"/>
    </source>
</evidence>
<dbReference type="KEGG" id="psuw:WQ53_09040"/>
<dbReference type="RefSeq" id="WP_052631857.1">
    <property type="nucleotide sequence ID" value="NZ_CP011144.1"/>
</dbReference>
<proteinExistence type="predicted"/>
<evidence type="ECO:0000256" key="2">
    <source>
        <dbReference type="SAM" id="SignalP"/>
    </source>
</evidence>
<feature type="region of interest" description="Disordered" evidence="1">
    <location>
        <begin position="104"/>
        <end position="140"/>
    </location>
</feature>
<evidence type="ECO:0000313" key="4">
    <source>
        <dbReference type="Proteomes" id="UP000033067"/>
    </source>
</evidence>
<gene>
    <name evidence="3" type="ORF">WQ53_09040</name>
</gene>
<evidence type="ECO:0008006" key="5">
    <source>
        <dbReference type="Google" id="ProtNLM"/>
    </source>
</evidence>
<evidence type="ECO:0000313" key="3">
    <source>
        <dbReference type="EMBL" id="AKC86877.1"/>
    </source>
</evidence>
<feature type="compositionally biased region" description="Pro residues" evidence="1">
    <location>
        <begin position="131"/>
        <end position="140"/>
    </location>
</feature>